<dbReference type="Pfam" id="PF08241">
    <property type="entry name" value="Methyltransf_11"/>
    <property type="match status" value="1"/>
</dbReference>
<protein>
    <submittedName>
        <fullName evidence="2">Methyltransferase domain-containing protein</fullName>
    </submittedName>
</protein>
<gene>
    <name evidence="2" type="ORF">SAMN05216499_109213</name>
</gene>
<keyword evidence="2" id="KW-0808">Transferase</keyword>
<reference evidence="2 3" key="1">
    <citation type="submission" date="2016-11" db="EMBL/GenBank/DDBJ databases">
        <authorList>
            <person name="Jaros S."/>
            <person name="Januszkiewicz K."/>
            <person name="Wedrychowicz H."/>
        </authorList>
    </citation>
    <scope>NUCLEOTIDE SEQUENCE [LARGE SCALE GENOMIC DNA]</scope>
    <source>
        <strain evidence="2 3">CGMCC 4.2025</strain>
    </source>
</reference>
<dbReference type="Proteomes" id="UP000184111">
    <property type="component" value="Unassembled WGS sequence"/>
</dbReference>
<dbReference type="EMBL" id="FRBI01000009">
    <property type="protein sequence ID" value="SHM25532.1"/>
    <property type="molecule type" value="Genomic_DNA"/>
</dbReference>
<dbReference type="GO" id="GO:0008757">
    <property type="term" value="F:S-adenosylmethionine-dependent methyltransferase activity"/>
    <property type="evidence" value="ECO:0007669"/>
    <property type="project" value="InterPro"/>
</dbReference>
<dbReference type="GO" id="GO:0032259">
    <property type="term" value="P:methylation"/>
    <property type="evidence" value="ECO:0007669"/>
    <property type="project" value="UniProtKB-KW"/>
</dbReference>
<organism evidence="2 3">
    <name type="scientific">Actinacidiphila paucisporea</name>
    <dbReference type="NCBI Taxonomy" id="310782"/>
    <lineage>
        <taxon>Bacteria</taxon>
        <taxon>Bacillati</taxon>
        <taxon>Actinomycetota</taxon>
        <taxon>Actinomycetes</taxon>
        <taxon>Kitasatosporales</taxon>
        <taxon>Streptomycetaceae</taxon>
        <taxon>Actinacidiphila</taxon>
    </lineage>
</organism>
<evidence type="ECO:0000313" key="3">
    <source>
        <dbReference type="Proteomes" id="UP000184111"/>
    </source>
</evidence>
<dbReference type="InterPro" id="IPR013216">
    <property type="entry name" value="Methyltransf_11"/>
</dbReference>
<dbReference type="STRING" id="310782.SAMN05216499_109213"/>
<keyword evidence="3" id="KW-1185">Reference proteome</keyword>
<accession>A0A1M7HAC9</accession>
<sequence length="268" mass="28829">MAANTPSRSAERFSTIARNYATSEVHRSSPTMRMLHELLGPQEGARMLDVACGAGHLGLSFLPQHPAEVTFLDPAEPMLEHVALALAEQPASDTETRTLCATAEEIPLPPASYDVVMTRLAAHHFTDTEQAVRTMAGLLRPGGRLAVIDLEGPEDPELAAFNHEIEVLHDPTHGRSHSRLDWIRMLQAAGLNVPVARGTQSESPSGVPVARWCQITAVGDEAAALIRARLAECGPETRAALGIRERDGEYLIPVRTVLVVGVKPLGAI</sequence>
<dbReference type="RefSeq" id="WP_079189798.1">
    <property type="nucleotide sequence ID" value="NZ_FRBI01000009.1"/>
</dbReference>
<dbReference type="PANTHER" id="PTHR42912:SF93">
    <property type="entry name" value="N6-ADENOSINE-METHYLTRANSFERASE TMT1A"/>
    <property type="match status" value="1"/>
</dbReference>
<dbReference type="InterPro" id="IPR029063">
    <property type="entry name" value="SAM-dependent_MTases_sf"/>
</dbReference>
<dbReference type="SUPFAM" id="SSF53335">
    <property type="entry name" value="S-adenosyl-L-methionine-dependent methyltransferases"/>
    <property type="match status" value="1"/>
</dbReference>
<feature type="domain" description="Methyltransferase type 11" evidence="1">
    <location>
        <begin position="48"/>
        <end position="146"/>
    </location>
</feature>
<dbReference type="OrthoDB" id="43862at2"/>
<dbReference type="CDD" id="cd02440">
    <property type="entry name" value="AdoMet_MTases"/>
    <property type="match status" value="1"/>
</dbReference>
<name>A0A1M7HAC9_9ACTN</name>
<keyword evidence="2" id="KW-0489">Methyltransferase</keyword>
<dbReference type="PANTHER" id="PTHR42912">
    <property type="entry name" value="METHYLTRANSFERASE"/>
    <property type="match status" value="1"/>
</dbReference>
<dbReference type="Gene3D" id="3.40.50.150">
    <property type="entry name" value="Vaccinia Virus protein VP39"/>
    <property type="match status" value="1"/>
</dbReference>
<dbReference type="InterPro" id="IPR050508">
    <property type="entry name" value="Methyltransf_Superfamily"/>
</dbReference>
<evidence type="ECO:0000259" key="1">
    <source>
        <dbReference type="Pfam" id="PF08241"/>
    </source>
</evidence>
<proteinExistence type="predicted"/>
<evidence type="ECO:0000313" key="2">
    <source>
        <dbReference type="EMBL" id="SHM25532.1"/>
    </source>
</evidence>
<dbReference type="AlphaFoldDB" id="A0A1M7HAC9"/>